<dbReference type="PIRSF" id="PIRSF006221">
    <property type="entry name" value="Ketosamine-3-kinase"/>
    <property type="match status" value="1"/>
</dbReference>
<sequence>MCGYQKERTTMWQAISQQLSETLMFSYDIVEKVHLSGGDINECYMISDGEQRYFVKINSKDFLSKFQVEAENLRLLRQTDSVTLPELVLIGNTKSNAFIILNFLPTKPLEDPENSYIFGQQLAYLHLWGEQKEYGCDQDNYLGATLQPNAWHKKWSTFFSEQRIGWQLQLLKEKGVTFGVIDEIVEVVARQLLNHNPRPSLIHGDLWHGNVALSAFGPICYDPACYWGDRECDIAMTELFGGFSDEFYRGYEDIAPLPFGYTQRKEIYNLYHILNHCNQFGGHYLEQAQKSIDKILSY</sequence>
<dbReference type="GO" id="GO:0016301">
    <property type="term" value="F:kinase activity"/>
    <property type="evidence" value="ECO:0007669"/>
    <property type="project" value="UniProtKB-UniRule"/>
</dbReference>
<dbReference type="EMBL" id="BA000037">
    <property type="protein sequence ID" value="BAC94491.1"/>
    <property type="molecule type" value="Genomic_DNA"/>
</dbReference>
<dbReference type="InterPro" id="IPR016477">
    <property type="entry name" value="Fructo-/Ketosamine-3-kinase"/>
</dbReference>
<dbReference type="AlphaFoldDB" id="Q7MKQ1"/>
<protein>
    <recommendedName>
        <fullName evidence="5">Fructosamine kinase family protein</fullName>
    </recommendedName>
</protein>
<dbReference type="eggNOG" id="COG3001">
    <property type="taxonomic scope" value="Bacteria"/>
</dbReference>
<dbReference type="SUPFAM" id="SSF56112">
    <property type="entry name" value="Protein kinase-like (PK-like)"/>
    <property type="match status" value="1"/>
</dbReference>
<organism evidence="3 4">
    <name type="scientific">Vibrio vulnificus (strain YJ016)</name>
    <dbReference type="NCBI Taxonomy" id="196600"/>
    <lineage>
        <taxon>Bacteria</taxon>
        <taxon>Pseudomonadati</taxon>
        <taxon>Pseudomonadota</taxon>
        <taxon>Gammaproteobacteria</taxon>
        <taxon>Vibrionales</taxon>
        <taxon>Vibrionaceae</taxon>
        <taxon>Vibrio</taxon>
    </lineage>
</organism>
<keyword evidence="2" id="KW-0808">Transferase</keyword>
<dbReference type="Gene3D" id="3.30.200.20">
    <property type="entry name" value="Phosphorylase Kinase, domain 1"/>
    <property type="match status" value="1"/>
</dbReference>
<dbReference type="Proteomes" id="UP000002675">
    <property type="component" value="Chromosome I"/>
</dbReference>
<dbReference type="KEGG" id="vvy:VV1727"/>
<dbReference type="STRING" id="672.VV93_v1c16190"/>
<reference evidence="3 4" key="1">
    <citation type="journal article" date="2003" name="Genome Res.">
        <title>Comparative genome analysis of Vibrio vulnificus, a marine pathogen.</title>
        <authorList>
            <person name="Chen C.Y."/>
            <person name="Wu K.M."/>
            <person name="Chang Y.C."/>
            <person name="Chang C.H."/>
            <person name="Tsai H.C."/>
            <person name="Liao T.L."/>
            <person name="Liu Y.M."/>
            <person name="Chen H.J."/>
            <person name="Shen A.B."/>
            <person name="Li J.C."/>
            <person name="Su T.L."/>
            <person name="Shao C.P."/>
            <person name="Lee C.T."/>
            <person name="Hor L.I."/>
            <person name="Tsai S.F."/>
        </authorList>
    </citation>
    <scope>NUCLEOTIDE SEQUENCE [LARGE SCALE GENOMIC DNA]</scope>
    <source>
        <strain evidence="3 4">YJ016</strain>
    </source>
</reference>
<name>Q7MKQ1_VIBVY</name>
<accession>Q7MKQ1</accession>
<dbReference type="PANTHER" id="PTHR12149:SF8">
    <property type="entry name" value="PROTEIN-RIBULOSAMINE 3-KINASE"/>
    <property type="match status" value="1"/>
</dbReference>
<dbReference type="HOGENOM" id="CLU_036517_0_0_6"/>
<keyword evidence="2" id="KW-0418">Kinase</keyword>
<dbReference type="InterPro" id="IPR011009">
    <property type="entry name" value="Kinase-like_dom_sf"/>
</dbReference>
<dbReference type="Pfam" id="PF03881">
    <property type="entry name" value="Fructosamin_kin"/>
    <property type="match status" value="1"/>
</dbReference>
<proteinExistence type="inferred from homology"/>
<evidence type="ECO:0000313" key="4">
    <source>
        <dbReference type="Proteomes" id="UP000002675"/>
    </source>
</evidence>
<dbReference type="PANTHER" id="PTHR12149">
    <property type="entry name" value="FRUCTOSAMINE 3 KINASE-RELATED PROTEIN"/>
    <property type="match status" value="1"/>
</dbReference>
<evidence type="ECO:0000256" key="2">
    <source>
        <dbReference type="PIRNR" id="PIRNR006221"/>
    </source>
</evidence>
<gene>
    <name evidence="3" type="ordered locus">VV1727</name>
</gene>
<evidence type="ECO:0000256" key="1">
    <source>
        <dbReference type="ARBA" id="ARBA00009460"/>
    </source>
</evidence>
<comment type="similarity">
    <text evidence="1 2">Belongs to the fructosamine kinase family.</text>
</comment>
<evidence type="ECO:0008006" key="5">
    <source>
        <dbReference type="Google" id="ProtNLM"/>
    </source>
</evidence>
<evidence type="ECO:0000313" key="3">
    <source>
        <dbReference type="EMBL" id="BAC94491.1"/>
    </source>
</evidence>
<dbReference type="Gene3D" id="3.90.1200.10">
    <property type="match status" value="1"/>
</dbReference>